<evidence type="ECO:0000256" key="1">
    <source>
        <dbReference type="SAM" id="Coils"/>
    </source>
</evidence>
<protein>
    <submittedName>
        <fullName evidence="2">Uncharacterized protein</fullName>
    </submittedName>
</protein>
<organism evidence="2 3">
    <name type="scientific">Neocallimastix californiae</name>
    <dbReference type="NCBI Taxonomy" id="1754190"/>
    <lineage>
        <taxon>Eukaryota</taxon>
        <taxon>Fungi</taxon>
        <taxon>Fungi incertae sedis</taxon>
        <taxon>Chytridiomycota</taxon>
        <taxon>Chytridiomycota incertae sedis</taxon>
        <taxon>Neocallimastigomycetes</taxon>
        <taxon>Neocallimastigales</taxon>
        <taxon>Neocallimastigaceae</taxon>
        <taxon>Neocallimastix</taxon>
    </lineage>
</organism>
<sequence>MNEFDNGNFMLDSIVSRKFQDLGSNFFELMYIEPFLDYYEKVDILLEENQDKRIRILLSLLCKKLRKYSSQVEELQKEVSSLKEKIDEKEKINNEKVKELSTTIEKKKTENDKLLEKLIEKEDKNYYLMRELKENESKNNVEISHLKQENNKLKDKNNDLRDENNHLKISEKMEEIDRRNRENELNRLNYMNSFLNYENNNIRDNNMALRIKNSTITMSNEFLRNEQQKLNFQLLEKNNKINDLEKENRYLTDKNERNSNNFIAFEAKKRIIDKDGQKNLQYFKGIGRNSNLLNFSNSLFNSNKDPSEDCFLLDDLEKDKNYLEL</sequence>
<reference evidence="2 3" key="1">
    <citation type="submission" date="2016-08" db="EMBL/GenBank/DDBJ databases">
        <title>A Parts List for Fungal Cellulosomes Revealed by Comparative Genomics.</title>
        <authorList>
            <consortium name="DOE Joint Genome Institute"/>
            <person name="Haitjema C.H."/>
            <person name="Gilmore S.P."/>
            <person name="Henske J.K."/>
            <person name="Solomon K.V."/>
            <person name="De Groot R."/>
            <person name="Kuo A."/>
            <person name="Mondo S.J."/>
            <person name="Salamov A.A."/>
            <person name="Labutti K."/>
            <person name="Zhao Z."/>
            <person name="Chiniquy J."/>
            <person name="Barry K."/>
            <person name="Brewer H.M."/>
            <person name="Purvine S.O."/>
            <person name="Wright A.T."/>
            <person name="Boxma B."/>
            <person name="Van Alen T."/>
            <person name="Hackstein J.H."/>
            <person name="Baker S.E."/>
            <person name="Grigoriev I.V."/>
            <person name="O'Malley M.A."/>
        </authorList>
    </citation>
    <scope>NUCLEOTIDE SEQUENCE [LARGE SCALE GENOMIC DNA]</scope>
    <source>
        <strain evidence="2 3">G1</strain>
    </source>
</reference>
<feature type="coiled-coil region" evidence="1">
    <location>
        <begin position="227"/>
        <end position="261"/>
    </location>
</feature>
<keyword evidence="1" id="KW-0175">Coiled coil</keyword>
<evidence type="ECO:0000313" key="3">
    <source>
        <dbReference type="Proteomes" id="UP000193920"/>
    </source>
</evidence>
<gene>
    <name evidence="2" type="ORF">LY90DRAFT_626342</name>
</gene>
<evidence type="ECO:0000313" key="2">
    <source>
        <dbReference type="EMBL" id="ORY33330.1"/>
    </source>
</evidence>
<keyword evidence="3" id="KW-1185">Reference proteome</keyword>
<name>A0A1Y2BFJ5_9FUNG</name>
<dbReference type="EMBL" id="MCOG01000160">
    <property type="protein sequence ID" value="ORY33330.1"/>
    <property type="molecule type" value="Genomic_DNA"/>
</dbReference>
<accession>A0A1Y2BFJ5</accession>
<dbReference type="AlphaFoldDB" id="A0A1Y2BFJ5"/>
<comment type="caution">
    <text evidence="2">The sequence shown here is derived from an EMBL/GenBank/DDBJ whole genome shotgun (WGS) entry which is preliminary data.</text>
</comment>
<feature type="coiled-coil region" evidence="1">
    <location>
        <begin position="58"/>
        <end position="170"/>
    </location>
</feature>
<dbReference type="Proteomes" id="UP000193920">
    <property type="component" value="Unassembled WGS sequence"/>
</dbReference>
<proteinExistence type="predicted"/>